<keyword evidence="3 9" id="KW-0812">Transmembrane</keyword>
<feature type="domain" description="G-protein coupled receptors family 1 profile" evidence="10">
    <location>
        <begin position="1"/>
        <end position="52"/>
    </location>
</feature>
<keyword evidence="4 9" id="KW-1133">Transmembrane helix</keyword>
<organism evidence="11 12">
    <name type="scientific">Mya arenaria</name>
    <name type="common">Soft-shell clam</name>
    <dbReference type="NCBI Taxonomy" id="6604"/>
    <lineage>
        <taxon>Eukaryota</taxon>
        <taxon>Metazoa</taxon>
        <taxon>Spiralia</taxon>
        <taxon>Lophotrochozoa</taxon>
        <taxon>Mollusca</taxon>
        <taxon>Bivalvia</taxon>
        <taxon>Autobranchia</taxon>
        <taxon>Heteroconchia</taxon>
        <taxon>Euheterodonta</taxon>
        <taxon>Imparidentia</taxon>
        <taxon>Neoheterodontei</taxon>
        <taxon>Myida</taxon>
        <taxon>Myoidea</taxon>
        <taxon>Myidae</taxon>
        <taxon>Mya</taxon>
    </lineage>
</organism>
<evidence type="ECO:0000256" key="6">
    <source>
        <dbReference type="ARBA" id="ARBA00023136"/>
    </source>
</evidence>
<evidence type="ECO:0000256" key="5">
    <source>
        <dbReference type="ARBA" id="ARBA00023040"/>
    </source>
</evidence>
<accession>A0ABY7EN11</accession>
<evidence type="ECO:0000256" key="4">
    <source>
        <dbReference type="ARBA" id="ARBA00022989"/>
    </source>
</evidence>
<name>A0ABY7EN11_MYAAR</name>
<keyword evidence="2" id="KW-1003">Cell membrane</keyword>
<feature type="transmembrane region" description="Helical" evidence="9">
    <location>
        <begin position="32"/>
        <end position="55"/>
    </location>
</feature>
<dbReference type="EMBL" id="CP111018">
    <property type="protein sequence ID" value="WAR10412.1"/>
    <property type="molecule type" value="Genomic_DNA"/>
</dbReference>
<feature type="transmembrane region" description="Helical" evidence="9">
    <location>
        <begin position="7"/>
        <end position="26"/>
    </location>
</feature>
<evidence type="ECO:0000256" key="8">
    <source>
        <dbReference type="ARBA" id="ARBA00023224"/>
    </source>
</evidence>
<evidence type="ECO:0000256" key="3">
    <source>
        <dbReference type="ARBA" id="ARBA00022692"/>
    </source>
</evidence>
<proteinExistence type="predicted"/>
<protein>
    <submittedName>
        <fullName evidence="11">OPSD-like protein</fullName>
    </submittedName>
</protein>
<evidence type="ECO:0000256" key="9">
    <source>
        <dbReference type="SAM" id="Phobius"/>
    </source>
</evidence>
<sequence length="105" mass="12261">MNMSFIFSWTPYAVVSLLTALFKMNLEEISPAIVQLPCLMAKAACIWNPLVYVCYNREFRKAFMKKFRIRNKSSASLTTSYIENETLEQHSTAVKRIRRSRKDSE</sequence>
<dbReference type="Proteomes" id="UP001164746">
    <property type="component" value="Chromosome 7"/>
</dbReference>
<feature type="non-terminal residue" evidence="11">
    <location>
        <position position="1"/>
    </location>
</feature>
<evidence type="ECO:0000259" key="10">
    <source>
        <dbReference type="PROSITE" id="PS50262"/>
    </source>
</evidence>
<reference evidence="11" key="1">
    <citation type="submission" date="2022-11" db="EMBL/GenBank/DDBJ databases">
        <title>Centuries of genome instability and evolution in soft-shell clam transmissible cancer (bioRxiv).</title>
        <authorList>
            <person name="Hart S.F.M."/>
            <person name="Yonemitsu M.A."/>
            <person name="Giersch R.M."/>
            <person name="Beal B.F."/>
            <person name="Arriagada G."/>
            <person name="Davis B.W."/>
            <person name="Ostrander E.A."/>
            <person name="Goff S.P."/>
            <person name="Metzger M.J."/>
        </authorList>
    </citation>
    <scope>NUCLEOTIDE SEQUENCE</scope>
    <source>
        <strain evidence="11">MELC-2E11</strain>
        <tissue evidence="11">Siphon/mantle</tissue>
    </source>
</reference>
<keyword evidence="12" id="KW-1185">Reference proteome</keyword>
<dbReference type="InterPro" id="IPR017452">
    <property type="entry name" value="GPCR_Rhodpsn_7TM"/>
</dbReference>
<keyword evidence="8" id="KW-0807">Transducer</keyword>
<gene>
    <name evidence="11" type="ORF">MAR_035488</name>
</gene>
<dbReference type="InterPro" id="IPR027430">
    <property type="entry name" value="Retinal_BS"/>
</dbReference>
<comment type="subcellular location">
    <subcellularLocation>
        <location evidence="1">Cell membrane</location>
        <topology evidence="1">Multi-pass membrane protein</topology>
    </subcellularLocation>
</comment>
<dbReference type="SUPFAM" id="SSF81321">
    <property type="entry name" value="Family A G protein-coupled receptor-like"/>
    <property type="match status" value="1"/>
</dbReference>
<dbReference type="PROSITE" id="PS00238">
    <property type="entry name" value="OPSIN"/>
    <property type="match status" value="1"/>
</dbReference>
<keyword evidence="5" id="KW-0297">G-protein coupled receptor</keyword>
<keyword evidence="6 9" id="KW-0472">Membrane</keyword>
<evidence type="ECO:0000256" key="7">
    <source>
        <dbReference type="ARBA" id="ARBA00023170"/>
    </source>
</evidence>
<evidence type="ECO:0000256" key="1">
    <source>
        <dbReference type="ARBA" id="ARBA00004651"/>
    </source>
</evidence>
<keyword evidence="7" id="KW-0675">Receptor</keyword>
<dbReference type="PANTHER" id="PTHR22752">
    <property type="entry name" value="G PROTEIN-COUPLED RECEPTOR"/>
    <property type="match status" value="1"/>
</dbReference>
<evidence type="ECO:0000256" key="2">
    <source>
        <dbReference type="ARBA" id="ARBA00022475"/>
    </source>
</evidence>
<dbReference type="Gene3D" id="1.20.1070.10">
    <property type="entry name" value="Rhodopsin 7-helix transmembrane proteins"/>
    <property type="match status" value="1"/>
</dbReference>
<dbReference type="PROSITE" id="PS50262">
    <property type="entry name" value="G_PROTEIN_RECEP_F1_2"/>
    <property type="match status" value="1"/>
</dbReference>
<evidence type="ECO:0000313" key="12">
    <source>
        <dbReference type="Proteomes" id="UP001164746"/>
    </source>
</evidence>
<evidence type="ECO:0000313" key="11">
    <source>
        <dbReference type="EMBL" id="WAR10412.1"/>
    </source>
</evidence>